<feature type="compositionally biased region" description="Acidic residues" evidence="3">
    <location>
        <begin position="325"/>
        <end position="339"/>
    </location>
</feature>
<dbReference type="InterPro" id="IPR037231">
    <property type="entry name" value="NAP-like_sf"/>
</dbReference>
<feature type="compositionally biased region" description="Basic and acidic residues" evidence="3">
    <location>
        <begin position="157"/>
        <end position="170"/>
    </location>
</feature>
<dbReference type="SUPFAM" id="SSF143113">
    <property type="entry name" value="NAP-like"/>
    <property type="match status" value="1"/>
</dbReference>
<sequence>MRWRPQWTLSWLPIMSSNVPINQSSKTAPTPVNTPLATGVLSGGLSRPTVPDVAEEGEVEELSTGLGGATTALLSSLVQGKIAGLIGRSSGYIEALPVPIKLNVEALKGVDASYLEVYKEYKKELLALEKKYEEKYKPVFERRKAIVNGTAEASEEEIKKGEEVSKKDAEEKEEEYEPLEKGEKPAKEGIPDFWLTALRNHVGISDLITDRDAPCLSHLTDVRVVQLPLDKPGYRLEFEFSKNDWFENDVLTKTYYYREELDYSGDFMYAKAEGSEIKWKDDKDLTKSFEIKKQRNKNTNRTRLVRKAHPAESFFNFFSPPTPPADDEEDDEDRDEEELEELEDRLALDYQIGEDFKERIIPRAIDFFTGKALDYEDFDEDDEDDYEDLDEDDEDDDEDSEADSDDDVPVRRRIPRAAPAAQQNVDPQECKQQ</sequence>
<accession>A0A165FP86</accession>
<proteinExistence type="inferred from homology"/>
<dbReference type="FunFam" id="3.30.1120.90:FF:000003">
    <property type="entry name" value="Nucleosome assembly protein"/>
    <property type="match status" value="1"/>
</dbReference>
<protein>
    <submittedName>
        <fullName evidence="4">NAP-domain-containing protein</fullName>
    </submittedName>
</protein>
<organism evidence="4 5">
    <name type="scientific">Exidia glandulosa HHB12029</name>
    <dbReference type="NCBI Taxonomy" id="1314781"/>
    <lineage>
        <taxon>Eukaryota</taxon>
        <taxon>Fungi</taxon>
        <taxon>Dikarya</taxon>
        <taxon>Basidiomycota</taxon>
        <taxon>Agaricomycotina</taxon>
        <taxon>Agaricomycetes</taxon>
        <taxon>Auriculariales</taxon>
        <taxon>Exidiaceae</taxon>
        <taxon>Exidia</taxon>
    </lineage>
</organism>
<reference evidence="4 5" key="1">
    <citation type="journal article" date="2016" name="Mol. Biol. Evol.">
        <title>Comparative Genomics of Early-Diverging Mushroom-Forming Fungi Provides Insights into the Origins of Lignocellulose Decay Capabilities.</title>
        <authorList>
            <person name="Nagy L.G."/>
            <person name="Riley R."/>
            <person name="Tritt A."/>
            <person name="Adam C."/>
            <person name="Daum C."/>
            <person name="Floudas D."/>
            <person name="Sun H."/>
            <person name="Yadav J.S."/>
            <person name="Pangilinan J."/>
            <person name="Larsson K.H."/>
            <person name="Matsuura K."/>
            <person name="Barry K."/>
            <person name="Labutti K."/>
            <person name="Kuo R."/>
            <person name="Ohm R.A."/>
            <person name="Bhattacharya S.S."/>
            <person name="Shirouzu T."/>
            <person name="Yoshinaga Y."/>
            <person name="Martin F.M."/>
            <person name="Grigoriev I.V."/>
            <person name="Hibbett D.S."/>
        </authorList>
    </citation>
    <scope>NUCLEOTIDE SEQUENCE [LARGE SCALE GENOMIC DNA]</scope>
    <source>
        <strain evidence="4 5">HHB12029</strain>
    </source>
</reference>
<dbReference type="GO" id="GO:0006334">
    <property type="term" value="P:nucleosome assembly"/>
    <property type="evidence" value="ECO:0007669"/>
    <property type="project" value="InterPro"/>
</dbReference>
<comment type="similarity">
    <text evidence="1 2">Belongs to the nucleosome assembly protein (NAP) family.</text>
</comment>
<evidence type="ECO:0000256" key="2">
    <source>
        <dbReference type="RuleBase" id="RU003876"/>
    </source>
</evidence>
<name>A0A165FP86_EXIGL</name>
<dbReference type="InterPro" id="IPR002164">
    <property type="entry name" value="NAP_family"/>
</dbReference>
<evidence type="ECO:0000256" key="3">
    <source>
        <dbReference type="SAM" id="MobiDB-lite"/>
    </source>
</evidence>
<dbReference type="AlphaFoldDB" id="A0A165FP86"/>
<dbReference type="Gene3D" id="3.30.1120.90">
    <property type="entry name" value="Nucleosome assembly protein"/>
    <property type="match status" value="1"/>
</dbReference>
<dbReference type="GO" id="GO:0005634">
    <property type="term" value="C:nucleus"/>
    <property type="evidence" value="ECO:0007669"/>
    <property type="project" value="InterPro"/>
</dbReference>
<feature type="region of interest" description="Disordered" evidence="3">
    <location>
        <begin position="372"/>
        <end position="433"/>
    </location>
</feature>
<feature type="region of interest" description="Disordered" evidence="3">
    <location>
        <begin position="157"/>
        <end position="184"/>
    </location>
</feature>
<dbReference type="Gene3D" id="1.20.5.1500">
    <property type="match status" value="1"/>
</dbReference>
<evidence type="ECO:0000313" key="4">
    <source>
        <dbReference type="EMBL" id="KZV89311.1"/>
    </source>
</evidence>
<keyword evidence="5" id="KW-1185">Reference proteome</keyword>
<dbReference type="Pfam" id="PF00956">
    <property type="entry name" value="NAP"/>
    <property type="match status" value="1"/>
</dbReference>
<feature type="compositionally biased region" description="Acidic residues" evidence="3">
    <location>
        <begin position="375"/>
        <end position="407"/>
    </location>
</feature>
<dbReference type="FunCoup" id="A0A165FP86">
    <property type="interactions" value="429"/>
</dbReference>
<evidence type="ECO:0000313" key="5">
    <source>
        <dbReference type="Proteomes" id="UP000077266"/>
    </source>
</evidence>
<dbReference type="OrthoDB" id="27325at2759"/>
<evidence type="ECO:0000256" key="1">
    <source>
        <dbReference type="ARBA" id="ARBA00009947"/>
    </source>
</evidence>
<dbReference type="STRING" id="1314781.A0A165FP86"/>
<dbReference type="PANTHER" id="PTHR11875">
    <property type="entry name" value="TESTIS-SPECIFIC Y-ENCODED PROTEIN"/>
    <property type="match status" value="1"/>
</dbReference>
<dbReference type="InParanoid" id="A0A165FP86"/>
<gene>
    <name evidence="4" type="ORF">EXIGLDRAFT_838616</name>
</gene>
<feature type="region of interest" description="Disordered" evidence="3">
    <location>
        <begin position="314"/>
        <end position="339"/>
    </location>
</feature>
<dbReference type="Proteomes" id="UP000077266">
    <property type="component" value="Unassembled WGS sequence"/>
</dbReference>
<dbReference type="EMBL" id="KV426076">
    <property type="protein sequence ID" value="KZV89311.1"/>
    <property type="molecule type" value="Genomic_DNA"/>
</dbReference>